<dbReference type="Pfam" id="PF06103">
    <property type="entry name" value="DUF948"/>
    <property type="match status" value="1"/>
</dbReference>
<sequence>MDAGEIAGLIAAGALVVFVLVMIFVLIKAGRLLDAATQTIKGVDSKIVPILSNVNTTVDNVNTALVQVHSSLDGVNIQLERVDTITAHAQQVTANVANLSTIVTAAASNPLVKVAAFGYGLRKTIASRRAADEDRDVRDALRQRRATEKAEKKAARGKHAKG</sequence>
<feature type="region of interest" description="Disordered" evidence="1">
    <location>
        <begin position="131"/>
        <end position="162"/>
    </location>
</feature>
<keyword evidence="2" id="KW-0472">Membrane</keyword>
<dbReference type="InterPro" id="IPR009293">
    <property type="entry name" value="UPF0478"/>
</dbReference>
<dbReference type="AlphaFoldDB" id="A0A9W6SFE1"/>
<evidence type="ECO:0000313" key="3">
    <source>
        <dbReference type="EMBL" id="GLZ75303.1"/>
    </source>
</evidence>
<protein>
    <recommendedName>
        <fullName evidence="5">DUF948 domain-containing protein</fullName>
    </recommendedName>
</protein>
<keyword evidence="4" id="KW-1185">Reference proteome</keyword>
<gene>
    <name evidence="3" type="ORF">Afil01_01100</name>
</gene>
<accession>A0A9W6SFE1</accession>
<name>A0A9W6SFE1_9ACTN</name>
<evidence type="ECO:0000256" key="2">
    <source>
        <dbReference type="SAM" id="Phobius"/>
    </source>
</evidence>
<proteinExistence type="predicted"/>
<comment type="caution">
    <text evidence="3">The sequence shown here is derived from an EMBL/GenBank/DDBJ whole genome shotgun (WGS) entry which is preliminary data.</text>
</comment>
<dbReference type="RefSeq" id="WP_285660545.1">
    <property type="nucleotide sequence ID" value="NZ_BSTX01000001.1"/>
</dbReference>
<evidence type="ECO:0000313" key="4">
    <source>
        <dbReference type="Proteomes" id="UP001165079"/>
    </source>
</evidence>
<evidence type="ECO:0008006" key="5">
    <source>
        <dbReference type="Google" id="ProtNLM"/>
    </source>
</evidence>
<feature type="compositionally biased region" description="Basic and acidic residues" evidence="1">
    <location>
        <begin position="131"/>
        <end position="154"/>
    </location>
</feature>
<feature type="transmembrane region" description="Helical" evidence="2">
    <location>
        <begin position="6"/>
        <end position="27"/>
    </location>
</feature>
<reference evidence="3" key="1">
    <citation type="submission" date="2023-03" db="EMBL/GenBank/DDBJ databases">
        <title>Actinorhabdospora filicis NBRC 111898.</title>
        <authorList>
            <person name="Ichikawa N."/>
            <person name="Sato H."/>
            <person name="Tonouchi N."/>
        </authorList>
    </citation>
    <scope>NUCLEOTIDE SEQUENCE</scope>
    <source>
        <strain evidence="3">NBRC 111898</strain>
    </source>
</reference>
<organism evidence="3 4">
    <name type="scientific">Actinorhabdospora filicis</name>
    <dbReference type="NCBI Taxonomy" id="1785913"/>
    <lineage>
        <taxon>Bacteria</taxon>
        <taxon>Bacillati</taxon>
        <taxon>Actinomycetota</taxon>
        <taxon>Actinomycetes</taxon>
        <taxon>Micromonosporales</taxon>
        <taxon>Micromonosporaceae</taxon>
        <taxon>Actinorhabdospora</taxon>
    </lineage>
</organism>
<evidence type="ECO:0000256" key="1">
    <source>
        <dbReference type="SAM" id="MobiDB-lite"/>
    </source>
</evidence>
<dbReference type="Proteomes" id="UP001165079">
    <property type="component" value="Unassembled WGS sequence"/>
</dbReference>
<dbReference type="EMBL" id="BSTX01000001">
    <property type="protein sequence ID" value="GLZ75303.1"/>
    <property type="molecule type" value="Genomic_DNA"/>
</dbReference>
<keyword evidence="2" id="KW-0812">Transmembrane</keyword>
<keyword evidence="2" id="KW-1133">Transmembrane helix</keyword>